<accession>A0A0F9HBE2</accession>
<protein>
    <submittedName>
        <fullName evidence="1">Uncharacterized protein</fullName>
    </submittedName>
</protein>
<evidence type="ECO:0000313" key="1">
    <source>
        <dbReference type="EMBL" id="KKL79020.1"/>
    </source>
</evidence>
<name>A0A0F9HBE2_9ZZZZ</name>
<dbReference type="AlphaFoldDB" id="A0A0F9HBE2"/>
<comment type="caution">
    <text evidence="1">The sequence shown here is derived from an EMBL/GenBank/DDBJ whole genome shotgun (WGS) entry which is preliminary data.</text>
</comment>
<feature type="non-terminal residue" evidence="1">
    <location>
        <position position="58"/>
    </location>
</feature>
<organism evidence="1">
    <name type="scientific">marine sediment metagenome</name>
    <dbReference type="NCBI Taxonomy" id="412755"/>
    <lineage>
        <taxon>unclassified sequences</taxon>
        <taxon>metagenomes</taxon>
        <taxon>ecological metagenomes</taxon>
    </lineage>
</organism>
<sequence>MLFFQKLTYAKLLVHLSSYLCLSIDLNLLAEKGLQVFFAALLTQAQQSIFLYTKLLQA</sequence>
<gene>
    <name evidence="1" type="ORF">LCGC14_2019010</name>
</gene>
<proteinExistence type="predicted"/>
<dbReference type="EMBL" id="LAZR01023288">
    <property type="protein sequence ID" value="KKL79020.1"/>
    <property type="molecule type" value="Genomic_DNA"/>
</dbReference>
<reference evidence="1" key="1">
    <citation type="journal article" date="2015" name="Nature">
        <title>Complex archaea that bridge the gap between prokaryotes and eukaryotes.</title>
        <authorList>
            <person name="Spang A."/>
            <person name="Saw J.H."/>
            <person name="Jorgensen S.L."/>
            <person name="Zaremba-Niedzwiedzka K."/>
            <person name="Martijn J."/>
            <person name="Lind A.E."/>
            <person name="van Eijk R."/>
            <person name="Schleper C."/>
            <person name="Guy L."/>
            <person name="Ettema T.J."/>
        </authorList>
    </citation>
    <scope>NUCLEOTIDE SEQUENCE</scope>
</reference>